<dbReference type="RefSeq" id="XP_005645694.1">
    <property type="nucleotide sequence ID" value="XM_005645637.1"/>
</dbReference>
<dbReference type="OrthoDB" id="2275718at2759"/>
<dbReference type="PANTHER" id="PTHR12854">
    <property type="entry name" value="ATAXIN 2-RELATED"/>
    <property type="match status" value="1"/>
</dbReference>
<feature type="domain" description="Ataxin 2 SM" evidence="2">
    <location>
        <begin position="26"/>
        <end position="103"/>
    </location>
</feature>
<evidence type="ECO:0000259" key="2">
    <source>
        <dbReference type="Pfam" id="PF14438"/>
    </source>
</evidence>
<accession>I0YRY1</accession>
<comment type="caution">
    <text evidence="3">The sequence shown here is derived from an EMBL/GenBank/DDBJ whole genome shotgun (WGS) entry which is preliminary data.</text>
</comment>
<gene>
    <name evidence="3" type="ORF">COCSUDRAFT_18014</name>
</gene>
<evidence type="ECO:0000256" key="1">
    <source>
        <dbReference type="SAM" id="MobiDB-lite"/>
    </source>
</evidence>
<dbReference type="GO" id="GO:0010494">
    <property type="term" value="C:cytoplasmic stress granule"/>
    <property type="evidence" value="ECO:0007669"/>
    <property type="project" value="TreeGrafter"/>
</dbReference>
<dbReference type="PANTHER" id="PTHR12854:SF7">
    <property type="entry name" value="ATAXIN-2 HOMOLOG"/>
    <property type="match status" value="1"/>
</dbReference>
<dbReference type="STRING" id="574566.I0YRY1"/>
<dbReference type="InterPro" id="IPR045117">
    <property type="entry name" value="ATXN2-like"/>
</dbReference>
<dbReference type="Pfam" id="PF14438">
    <property type="entry name" value="SM-ATX"/>
    <property type="match status" value="1"/>
</dbReference>
<dbReference type="InterPro" id="IPR025852">
    <property type="entry name" value="SM_dom_ATX"/>
</dbReference>
<protein>
    <recommendedName>
        <fullName evidence="2">Ataxin 2 SM domain-containing protein</fullName>
    </recommendedName>
</protein>
<evidence type="ECO:0000313" key="4">
    <source>
        <dbReference type="Proteomes" id="UP000007264"/>
    </source>
</evidence>
<sequence>MQQGGRSVPDTAQKTTVGFNATGLTNDRILFVAQVLVGYKVEVQVKDGTIYEGILHKMRPENEDLNVVLHWARTLRGPSAATATPAVKQMLIPSADLVQILAKNVDLSEEELSGPLNGGNAFETDSEISKGRGGCDPSSILGPL</sequence>
<dbReference type="Proteomes" id="UP000007264">
    <property type="component" value="Unassembled WGS sequence"/>
</dbReference>
<organism evidence="3 4">
    <name type="scientific">Coccomyxa subellipsoidea (strain C-169)</name>
    <name type="common">Green microalga</name>
    <dbReference type="NCBI Taxonomy" id="574566"/>
    <lineage>
        <taxon>Eukaryota</taxon>
        <taxon>Viridiplantae</taxon>
        <taxon>Chlorophyta</taxon>
        <taxon>core chlorophytes</taxon>
        <taxon>Trebouxiophyceae</taxon>
        <taxon>Trebouxiophyceae incertae sedis</taxon>
        <taxon>Coccomyxaceae</taxon>
        <taxon>Coccomyxa</taxon>
        <taxon>Coccomyxa subellipsoidea</taxon>
    </lineage>
</organism>
<dbReference type="AlphaFoldDB" id="I0YRY1"/>
<dbReference type="KEGG" id="csl:COCSUDRAFT_18014"/>
<dbReference type="eggNOG" id="KOG2375">
    <property type="taxonomic scope" value="Eukaryota"/>
</dbReference>
<dbReference type="GeneID" id="17039132"/>
<proteinExistence type="predicted"/>
<dbReference type="EMBL" id="AGSI01000013">
    <property type="protein sequence ID" value="EIE21150.1"/>
    <property type="molecule type" value="Genomic_DNA"/>
</dbReference>
<evidence type="ECO:0000313" key="3">
    <source>
        <dbReference type="EMBL" id="EIE21150.1"/>
    </source>
</evidence>
<keyword evidence="4" id="KW-1185">Reference proteome</keyword>
<feature type="region of interest" description="Disordered" evidence="1">
    <location>
        <begin position="113"/>
        <end position="144"/>
    </location>
</feature>
<reference evidence="3 4" key="1">
    <citation type="journal article" date="2012" name="Genome Biol.">
        <title>The genome of the polar eukaryotic microalga coccomyxa subellipsoidea reveals traits of cold adaptation.</title>
        <authorList>
            <person name="Blanc G."/>
            <person name="Agarkova I."/>
            <person name="Grimwood J."/>
            <person name="Kuo A."/>
            <person name="Brueggeman A."/>
            <person name="Dunigan D."/>
            <person name="Gurnon J."/>
            <person name="Ladunga I."/>
            <person name="Lindquist E."/>
            <person name="Lucas S."/>
            <person name="Pangilinan J."/>
            <person name="Proschold T."/>
            <person name="Salamov A."/>
            <person name="Schmutz J."/>
            <person name="Weeks D."/>
            <person name="Yamada T."/>
            <person name="Claverie J.M."/>
            <person name="Grigoriev I."/>
            <person name="Van Etten J."/>
            <person name="Lomsadze A."/>
            <person name="Borodovsky M."/>
        </authorList>
    </citation>
    <scope>NUCLEOTIDE SEQUENCE [LARGE SCALE GENOMIC DNA]</scope>
    <source>
        <strain evidence="3 4">C-169</strain>
    </source>
</reference>
<name>I0YRY1_COCSC</name>
<dbReference type="GO" id="GO:0003729">
    <property type="term" value="F:mRNA binding"/>
    <property type="evidence" value="ECO:0007669"/>
    <property type="project" value="TreeGrafter"/>
</dbReference>
<dbReference type="GO" id="GO:0034063">
    <property type="term" value="P:stress granule assembly"/>
    <property type="evidence" value="ECO:0007669"/>
    <property type="project" value="TreeGrafter"/>
</dbReference>